<gene>
    <name evidence="4" type="ORF">FHQ18_09295</name>
</gene>
<comment type="caution">
    <text evidence="4">The sequence shown here is derived from an EMBL/GenBank/DDBJ whole genome shotgun (WGS) entry which is preliminary data.</text>
</comment>
<proteinExistence type="predicted"/>
<dbReference type="Proteomes" id="UP000322876">
    <property type="component" value="Unassembled WGS sequence"/>
</dbReference>
<organism evidence="4 5">
    <name type="scientific">Deferribacter autotrophicus</name>
    <dbReference type="NCBI Taxonomy" id="500465"/>
    <lineage>
        <taxon>Bacteria</taxon>
        <taxon>Pseudomonadati</taxon>
        <taxon>Deferribacterota</taxon>
        <taxon>Deferribacteres</taxon>
        <taxon>Deferribacterales</taxon>
        <taxon>Deferribacteraceae</taxon>
        <taxon>Deferribacter</taxon>
    </lineage>
</organism>
<dbReference type="OrthoDB" id="15544at2"/>
<accession>A0A5A8F6W6</accession>
<dbReference type="CDD" id="cd16430">
    <property type="entry name" value="TraB"/>
    <property type="match status" value="1"/>
</dbReference>
<dbReference type="Pfam" id="PF03743">
    <property type="entry name" value="TrbI"/>
    <property type="match status" value="1"/>
</dbReference>
<dbReference type="RefSeq" id="WP_149266908.1">
    <property type="nucleotide sequence ID" value="NZ_VFJB01000007.1"/>
</dbReference>
<evidence type="ECO:0000256" key="3">
    <source>
        <dbReference type="SAM" id="Phobius"/>
    </source>
</evidence>
<feature type="coiled-coil region" evidence="1">
    <location>
        <begin position="77"/>
        <end position="111"/>
    </location>
</feature>
<feature type="compositionally biased region" description="Polar residues" evidence="2">
    <location>
        <begin position="175"/>
        <end position="190"/>
    </location>
</feature>
<keyword evidence="5" id="KW-1185">Reference proteome</keyword>
<sequence>MLDKIKNIFNRDGLVTNEDILNRKRIYIGIGAIVLVLGVITYSYISYANKVKEYAKRNKIVRKDSIITDEDKRNSWKVYIESELEKIKNENEQLKKTIEEQKKVIETYKNQNTVVDTNTVKTKEAVKKEDAEQIEKEVLAKYKEKKRTEPETAKFDLNLLPPPPAPRKNIDVSYNRPNTRNAKYNRTTRAGGNKGAQDAGIRVYKPAEEPKQTQQEKPKKSIYIPSGSFFEGILLTGLDAPTMQAGTNNPQPILINVNKDAILPNNYSTDIVDCFLLGSGYGDLSSERAYIRLVKLSCIDKNKQVIDTDITGWVIGEDGKVGVRGRLVSKQGSLLAKALLAGFAEGVSKAFTNSASNISVTPEGSVSTIDPNKTFQAAAYTGIGEAMKRLADFYMKMAESMFPVIEVGAGRTVTVVIKDGKELILDKKKIVQTINYNIKEAE</sequence>
<evidence type="ECO:0000256" key="2">
    <source>
        <dbReference type="SAM" id="MobiDB-lite"/>
    </source>
</evidence>
<protein>
    <recommendedName>
        <fullName evidence="6">Conjugal transfer protein TraB</fullName>
    </recommendedName>
</protein>
<dbReference type="EMBL" id="VFJB01000007">
    <property type="protein sequence ID" value="KAA0257527.1"/>
    <property type="molecule type" value="Genomic_DNA"/>
</dbReference>
<keyword evidence="3" id="KW-0472">Membrane</keyword>
<feature type="region of interest" description="Disordered" evidence="2">
    <location>
        <begin position="155"/>
        <end position="200"/>
    </location>
</feature>
<keyword evidence="3" id="KW-0812">Transmembrane</keyword>
<feature type="transmembrane region" description="Helical" evidence="3">
    <location>
        <begin position="26"/>
        <end position="45"/>
    </location>
</feature>
<keyword evidence="1" id="KW-0175">Coiled coil</keyword>
<reference evidence="4 5" key="1">
    <citation type="submission" date="2019-06" db="EMBL/GenBank/DDBJ databases">
        <title>Genomic insights into carbon and energy metabolism of Deferribacter autotrophicus revealed new metabolic traits in the phylum Deferribacteres.</title>
        <authorList>
            <person name="Slobodkin A.I."/>
            <person name="Slobodkina G.B."/>
            <person name="Allioux M."/>
            <person name="Alain K."/>
            <person name="Jebbar M."/>
            <person name="Shadrin V."/>
            <person name="Kublanov I.V."/>
            <person name="Toshchakov S.V."/>
            <person name="Bonch-Osmolovskaya E.A."/>
        </authorList>
    </citation>
    <scope>NUCLEOTIDE SEQUENCE [LARGE SCALE GENOMIC DNA]</scope>
    <source>
        <strain evidence="4 5">SL50</strain>
    </source>
</reference>
<keyword evidence="3" id="KW-1133">Transmembrane helix</keyword>
<evidence type="ECO:0000313" key="4">
    <source>
        <dbReference type="EMBL" id="KAA0257527.1"/>
    </source>
</evidence>
<dbReference type="InterPro" id="IPR005498">
    <property type="entry name" value="T4SS_VirB10/TraB/TrbI"/>
</dbReference>
<dbReference type="AlphaFoldDB" id="A0A5A8F6W6"/>
<evidence type="ECO:0008006" key="6">
    <source>
        <dbReference type="Google" id="ProtNLM"/>
    </source>
</evidence>
<evidence type="ECO:0000256" key="1">
    <source>
        <dbReference type="SAM" id="Coils"/>
    </source>
</evidence>
<name>A0A5A8F6W6_9BACT</name>
<evidence type="ECO:0000313" key="5">
    <source>
        <dbReference type="Proteomes" id="UP000322876"/>
    </source>
</evidence>